<comment type="caution">
    <text evidence="1">The sequence shown here is derived from an EMBL/GenBank/DDBJ whole genome shotgun (WGS) entry which is preliminary data.</text>
</comment>
<evidence type="ECO:0000313" key="1">
    <source>
        <dbReference type="EMBL" id="GIX98482.1"/>
    </source>
</evidence>
<keyword evidence="2" id="KW-1185">Reference proteome</keyword>
<evidence type="ECO:0000313" key="2">
    <source>
        <dbReference type="Proteomes" id="UP001054945"/>
    </source>
</evidence>
<accession>A0AAV4PM63</accession>
<name>A0AAV4PM63_CAEEX</name>
<reference evidence="1 2" key="1">
    <citation type="submission" date="2021-06" db="EMBL/GenBank/DDBJ databases">
        <title>Caerostris extrusa draft genome.</title>
        <authorList>
            <person name="Kono N."/>
            <person name="Arakawa K."/>
        </authorList>
    </citation>
    <scope>NUCLEOTIDE SEQUENCE [LARGE SCALE GENOMIC DNA]</scope>
</reference>
<gene>
    <name evidence="1" type="ORF">CEXT_609661</name>
</gene>
<sequence length="106" mass="12666">MEHISLEFPHMAVPLRNVFNFSNHGDLFCKNMQMEKRIKDSIPPTTHNRGRTLLKRELSLMAAHLFPFRHLIFENRKSKLERSCKFRNHKAESMFRVDFNRVALVK</sequence>
<dbReference type="EMBL" id="BPLR01004918">
    <property type="protein sequence ID" value="GIX98482.1"/>
    <property type="molecule type" value="Genomic_DNA"/>
</dbReference>
<organism evidence="1 2">
    <name type="scientific">Caerostris extrusa</name>
    <name type="common">Bark spider</name>
    <name type="synonym">Caerostris bankana</name>
    <dbReference type="NCBI Taxonomy" id="172846"/>
    <lineage>
        <taxon>Eukaryota</taxon>
        <taxon>Metazoa</taxon>
        <taxon>Ecdysozoa</taxon>
        <taxon>Arthropoda</taxon>
        <taxon>Chelicerata</taxon>
        <taxon>Arachnida</taxon>
        <taxon>Araneae</taxon>
        <taxon>Araneomorphae</taxon>
        <taxon>Entelegynae</taxon>
        <taxon>Araneoidea</taxon>
        <taxon>Araneidae</taxon>
        <taxon>Caerostris</taxon>
    </lineage>
</organism>
<proteinExistence type="predicted"/>
<dbReference type="AlphaFoldDB" id="A0AAV4PM63"/>
<protein>
    <submittedName>
        <fullName evidence="1">Uncharacterized protein</fullName>
    </submittedName>
</protein>
<dbReference type="Proteomes" id="UP001054945">
    <property type="component" value="Unassembled WGS sequence"/>
</dbReference>